<dbReference type="Proteomes" id="UP000319732">
    <property type="component" value="Unassembled WGS sequence"/>
</dbReference>
<accession>A0A545TVL5</accession>
<protein>
    <submittedName>
        <fullName evidence="1">Uncharacterized protein</fullName>
    </submittedName>
</protein>
<dbReference type="RefSeq" id="WP_142903914.1">
    <property type="nucleotide sequence ID" value="NZ_ML660091.1"/>
</dbReference>
<name>A0A545TVL5_9GAMM</name>
<dbReference type="AlphaFoldDB" id="A0A545TVL5"/>
<gene>
    <name evidence="1" type="ORF">FKG94_09125</name>
</gene>
<keyword evidence="2" id="KW-1185">Reference proteome</keyword>
<evidence type="ECO:0000313" key="1">
    <source>
        <dbReference type="EMBL" id="TQV81253.1"/>
    </source>
</evidence>
<dbReference type="OrthoDB" id="7060007at2"/>
<organism evidence="1 2">
    <name type="scientific">Exilibacterium tricleocarpae</name>
    <dbReference type="NCBI Taxonomy" id="2591008"/>
    <lineage>
        <taxon>Bacteria</taxon>
        <taxon>Pseudomonadati</taxon>
        <taxon>Pseudomonadota</taxon>
        <taxon>Gammaproteobacteria</taxon>
        <taxon>Cellvibrionales</taxon>
        <taxon>Cellvibrionaceae</taxon>
        <taxon>Exilibacterium</taxon>
    </lineage>
</organism>
<proteinExistence type="predicted"/>
<comment type="caution">
    <text evidence="1">The sequence shown here is derived from an EMBL/GenBank/DDBJ whole genome shotgun (WGS) entry which is preliminary data.</text>
</comment>
<evidence type="ECO:0000313" key="2">
    <source>
        <dbReference type="Proteomes" id="UP000319732"/>
    </source>
</evidence>
<reference evidence="1 2" key="1">
    <citation type="submission" date="2019-06" db="EMBL/GenBank/DDBJ databases">
        <title>Whole genome sequence for Cellvibrionaceae sp. R142.</title>
        <authorList>
            <person name="Wang G."/>
        </authorList>
    </citation>
    <scope>NUCLEOTIDE SEQUENCE [LARGE SCALE GENOMIC DNA]</scope>
    <source>
        <strain evidence="1 2">R142</strain>
    </source>
</reference>
<dbReference type="EMBL" id="VHSG01000008">
    <property type="protein sequence ID" value="TQV81253.1"/>
    <property type="molecule type" value="Genomic_DNA"/>
</dbReference>
<sequence>MNKAQLEHILLSAAKVGGGRAVTGYCLEVHGLAVAKYAAGREKDHIFLAVMINKGMLRKKELMNRVCKTKCIQLQCIIDRIKRDFKKYASKHHDFGKYVPSSAQVLPSKTDITKQQFIAAVKERKNII</sequence>